<dbReference type="AlphaFoldDB" id="A0A7S4C7J1"/>
<dbReference type="EMBL" id="HBJA01001751">
    <property type="protein sequence ID" value="CAE0789389.1"/>
    <property type="molecule type" value="Transcribed_RNA"/>
</dbReference>
<dbReference type="Pfam" id="PF00622">
    <property type="entry name" value="SPRY"/>
    <property type="match status" value="1"/>
</dbReference>
<dbReference type="PROSITE" id="PS50188">
    <property type="entry name" value="B302_SPRY"/>
    <property type="match status" value="1"/>
</dbReference>
<dbReference type="Pfam" id="PF03724">
    <property type="entry name" value="META"/>
    <property type="match status" value="1"/>
</dbReference>
<dbReference type="InterPro" id="IPR001870">
    <property type="entry name" value="B30.2/SPRY"/>
</dbReference>
<dbReference type="Gene3D" id="2.60.120.920">
    <property type="match status" value="1"/>
</dbReference>
<organism evidence="2">
    <name type="scientific">Eutreptiella gymnastica</name>
    <dbReference type="NCBI Taxonomy" id="73025"/>
    <lineage>
        <taxon>Eukaryota</taxon>
        <taxon>Discoba</taxon>
        <taxon>Euglenozoa</taxon>
        <taxon>Euglenida</taxon>
        <taxon>Spirocuta</taxon>
        <taxon>Euglenophyceae</taxon>
        <taxon>Eutreptiales</taxon>
        <taxon>Eutreptiaceae</taxon>
        <taxon>Eutreptiella</taxon>
    </lineage>
</organism>
<sequence length="304" mass="33035">MPGQWLDDGSETIQGEGPVVSCNANAKGDAVFHALWKEESGVSSGVHFWEVEDKGGLGGVGLTTLDKFQKGYGCRMFNFNSINLSDGGALLVGQYGTDSFKAGDKVGMLCEMTDVDLSVTFYHNGKCLGTAFKIAHPYPTELFPVITFKKGDSCAELQKLDTIPQTRDREPSGKPFPEGDWHTDVHVQGLPEAHRVTLKISLAGEGVYRASLKVCNNAMIQLTKKDQYEWEASANAAMTMMMGPPELMKLEQEFIQFFQGVSGLDEQGGNLQLVSCDGDSCAMKMFYPGGAALAIPITKNPLER</sequence>
<evidence type="ECO:0000259" key="1">
    <source>
        <dbReference type="PROSITE" id="PS50188"/>
    </source>
</evidence>
<dbReference type="InterPro" id="IPR013320">
    <property type="entry name" value="ConA-like_dom_sf"/>
</dbReference>
<dbReference type="InterPro" id="IPR038670">
    <property type="entry name" value="HslJ-like_sf"/>
</dbReference>
<feature type="domain" description="B30.2/SPRY" evidence="1">
    <location>
        <begin position="1"/>
        <end position="165"/>
    </location>
</feature>
<accession>A0A7S4C7J1</accession>
<name>A0A7S4C7J1_9EUGL</name>
<reference evidence="2" key="1">
    <citation type="submission" date="2021-01" db="EMBL/GenBank/DDBJ databases">
        <authorList>
            <person name="Corre E."/>
            <person name="Pelletier E."/>
            <person name="Niang G."/>
            <person name="Scheremetjew M."/>
            <person name="Finn R."/>
            <person name="Kale V."/>
            <person name="Holt S."/>
            <person name="Cochrane G."/>
            <person name="Meng A."/>
            <person name="Brown T."/>
            <person name="Cohen L."/>
        </authorList>
    </citation>
    <scope>NUCLEOTIDE SEQUENCE</scope>
    <source>
        <strain evidence="2">CCMP1594</strain>
    </source>
</reference>
<dbReference type="Gene3D" id="2.40.128.270">
    <property type="match status" value="1"/>
</dbReference>
<evidence type="ECO:0000313" key="2">
    <source>
        <dbReference type="EMBL" id="CAE0789389.1"/>
    </source>
</evidence>
<proteinExistence type="predicted"/>
<dbReference type="InterPro" id="IPR005184">
    <property type="entry name" value="DUF306_Meta_HslJ"/>
</dbReference>
<dbReference type="CDD" id="cd11709">
    <property type="entry name" value="SPRY"/>
    <property type="match status" value="1"/>
</dbReference>
<dbReference type="SUPFAM" id="SSF49899">
    <property type="entry name" value="Concanavalin A-like lectins/glucanases"/>
    <property type="match status" value="1"/>
</dbReference>
<dbReference type="InterPro" id="IPR003877">
    <property type="entry name" value="SPRY_dom"/>
</dbReference>
<gene>
    <name evidence="2" type="ORF">EGYM00163_LOCUS502</name>
</gene>
<dbReference type="InterPro" id="IPR043136">
    <property type="entry name" value="B30.2/SPRY_sf"/>
</dbReference>
<protein>
    <recommendedName>
        <fullName evidence="1">B30.2/SPRY domain-containing protein</fullName>
    </recommendedName>
</protein>